<feature type="domain" description="DUF4097" evidence="1">
    <location>
        <begin position="62"/>
        <end position="284"/>
    </location>
</feature>
<protein>
    <recommendedName>
        <fullName evidence="1">DUF4097 domain-containing protein</fullName>
    </recommendedName>
</protein>
<organism evidence="2 3">
    <name type="scientific">Methanoculleus bourgensis (strain ATCC 43281 / DSM 3045 / OCM 15 / MS2)</name>
    <name type="common">Methanogenium bourgense</name>
    <dbReference type="NCBI Taxonomy" id="1201294"/>
    <lineage>
        <taxon>Archaea</taxon>
        <taxon>Methanobacteriati</taxon>
        <taxon>Methanobacteriota</taxon>
        <taxon>Stenosarchaea group</taxon>
        <taxon>Methanomicrobia</taxon>
        <taxon>Methanomicrobiales</taxon>
        <taxon>Methanomicrobiaceae</taxon>
        <taxon>Methanoculleus</taxon>
    </lineage>
</organism>
<gene>
    <name evidence="2" type="ordered locus">BN140_0119</name>
</gene>
<dbReference type="EMBL" id="HE964772">
    <property type="protein sequence ID" value="CCJ35042.1"/>
    <property type="molecule type" value="Genomic_DNA"/>
</dbReference>
<sequence>MQRTVCTVLTLLALITTVALAGCAGVPGPEETEEFNRTVPAEPGSGLVVVNRNGGVNVSVWEEDYVAVTAVKRTVYGRDDLAKVRIEVTGGDPLRIETVHAGFNPQVRVDYTIRLPSGVVLRRVESSNGPIKLSGVRVAGTELATSNGPVVVDGAPGSDLAVVSSNGGIDLSGVEGYVTATTSNGGITVEDCGGVAGLKTSNGPISAEISAVRGDVTISSSNGGIALRLTEDLNARVVATTSNGRVTVDDLPLRVSESTGTSVSGLLGDGGPTITVTASNGGIGLSGL</sequence>
<evidence type="ECO:0000259" key="1">
    <source>
        <dbReference type="Pfam" id="PF13349"/>
    </source>
</evidence>
<keyword evidence="3" id="KW-1185">Reference proteome</keyword>
<dbReference type="PATRIC" id="fig|1201294.9.peg.134"/>
<dbReference type="GeneID" id="13353510"/>
<dbReference type="AlphaFoldDB" id="I7LIK0"/>
<evidence type="ECO:0000313" key="2">
    <source>
        <dbReference type="EMBL" id="CCJ35042.1"/>
    </source>
</evidence>
<dbReference type="PROSITE" id="PS51257">
    <property type="entry name" value="PROKAR_LIPOPROTEIN"/>
    <property type="match status" value="1"/>
</dbReference>
<reference evidence="3" key="1">
    <citation type="journal article" date="2012" name="J. Bacteriol.">
        <title>Complete genome sequence of the hydrogenotrophic, methanogenic archaeon Methanoculleus bourgensis strain MS2T, isolated from a sewage sludge digester.</title>
        <authorList>
            <person name="Maus I."/>
            <person name="Wibberg D."/>
            <person name="Stantscheff R."/>
            <person name="Eikmeyer F.G."/>
            <person name="Seffner A."/>
            <person name="Boelter J."/>
            <person name="Szczepanowski R."/>
            <person name="Blom J."/>
            <person name="Jaenicke S."/>
            <person name="Konig H."/>
            <person name="Puhler A."/>
            <person name="Schluter A."/>
        </authorList>
    </citation>
    <scope>NUCLEOTIDE SEQUENCE [LARGE SCALE GENOMIC DNA]</scope>
    <source>
        <strain evidence="3">ATCC 43281 / DSM 3045 / OCM 15 / MS2</strain>
    </source>
</reference>
<evidence type="ECO:0000313" key="3">
    <source>
        <dbReference type="Proteomes" id="UP000009007"/>
    </source>
</evidence>
<dbReference type="InterPro" id="IPR025164">
    <property type="entry name" value="Toastrack_DUF4097"/>
</dbReference>
<dbReference type="Pfam" id="PF13349">
    <property type="entry name" value="DUF4097"/>
    <property type="match status" value="1"/>
</dbReference>
<dbReference type="Proteomes" id="UP000009007">
    <property type="component" value="Chromosome I"/>
</dbReference>
<dbReference type="HOGENOM" id="CLU_074744_0_0_2"/>
<proteinExistence type="predicted"/>
<accession>I7LIK0</accession>
<name>I7LIK0_METBM</name>
<dbReference type="STRING" id="1201294.BN140_0119"/>
<dbReference type="BioCyc" id="MBOU1201294:BN140_RS00595-MONOMER"/>
<dbReference type="KEGG" id="mbg:BN140_0119"/>
<dbReference type="RefSeq" id="WP_014866019.1">
    <property type="nucleotide sequence ID" value="NC_018227.2"/>
</dbReference>